<dbReference type="HOGENOM" id="CLU_2920438_0_0_10"/>
<sequence>MRLLLFSPALQKKDIPRRIETYISNWRGRQLTLRDVIKSLNSKVDINNCSQLRLLLSSPAL</sequence>
<evidence type="ECO:0000313" key="2">
    <source>
        <dbReference type="Proteomes" id="UP000006258"/>
    </source>
</evidence>
<dbReference type="STRING" id="525373.HMPREF0766_11437"/>
<name>D7VKB8_SPHSI</name>
<evidence type="ECO:0000313" key="1">
    <source>
        <dbReference type="EMBL" id="EFK58720.1"/>
    </source>
</evidence>
<reference evidence="1" key="1">
    <citation type="submission" date="2010-07" db="EMBL/GenBank/DDBJ databases">
        <authorList>
            <person name="Muzny D."/>
            <person name="Qin X."/>
            <person name="Buhay C."/>
            <person name="Dugan-Rocha S."/>
            <person name="Ding Y."/>
            <person name="Chen G."/>
            <person name="Hawes A."/>
            <person name="Holder M."/>
            <person name="Jhangiani S."/>
            <person name="Johnson A."/>
            <person name="Khan Z."/>
            <person name="Li Z."/>
            <person name="Liu W."/>
            <person name="Liu X."/>
            <person name="Perez L."/>
            <person name="Shen H."/>
            <person name="Wang Q."/>
            <person name="Watt J."/>
            <person name="Xi L."/>
            <person name="Xin Y."/>
            <person name="Zhou J."/>
            <person name="Deng J."/>
            <person name="Jiang H."/>
            <person name="Liu Y."/>
            <person name="Qu J."/>
            <person name="Song X.-Z."/>
            <person name="Zhang L."/>
            <person name="Villasana D."/>
            <person name="Johnson A."/>
            <person name="Liu J."/>
            <person name="Liyanage D."/>
            <person name="Lorensuhewa L."/>
            <person name="Robinson T."/>
            <person name="Song A."/>
            <person name="Song B.-B."/>
            <person name="Dinh H."/>
            <person name="Thornton R."/>
            <person name="Coyle M."/>
            <person name="Francisco L."/>
            <person name="Jackson L."/>
            <person name="Javaid M."/>
            <person name="Korchina V."/>
            <person name="Kovar C."/>
            <person name="Mata R."/>
            <person name="Mathew T."/>
            <person name="Ngo R."/>
            <person name="Nguyen L."/>
            <person name="Nguyen N."/>
            <person name="Okwuonu G."/>
            <person name="Ongeri F."/>
            <person name="Pham C."/>
            <person name="Simmons D."/>
            <person name="Wilczek-Boney K."/>
            <person name="Hale W."/>
            <person name="Jakkamsetti A."/>
            <person name="Pham P."/>
            <person name="Ruth R."/>
            <person name="San Lucas F."/>
            <person name="Warren J."/>
            <person name="Zhang J."/>
            <person name="Zhao Z."/>
            <person name="Zhou C."/>
            <person name="Zhu D."/>
            <person name="Lee S."/>
            <person name="Bess C."/>
            <person name="Blankenburg K."/>
            <person name="Forbes L."/>
            <person name="Fu Q."/>
            <person name="Gubbala S."/>
            <person name="Hirani K."/>
            <person name="Jayaseelan J.C."/>
            <person name="Lara F."/>
            <person name="Munidasa M."/>
            <person name="Palculict T."/>
            <person name="Patil S."/>
            <person name="Pu L.-L."/>
            <person name="Saada N."/>
            <person name="Tang L."/>
            <person name="Weissenberger G."/>
            <person name="Zhu Y."/>
            <person name="Hemphill L."/>
            <person name="Shang Y."/>
            <person name="Youmans B."/>
            <person name="Ayvaz T."/>
            <person name="Ross M."/>
            <person name="Santibanez J."/>
            <person name="Aqrawi P."/>
            <person name="Gross S."/>
            <person name="Joshi V."/>
            <person name="Fowler G."/>
            <person name="Nazareth L."/>
            <person name="Reid J."/>
            <person name="Worley K."/>
            <person name="Petrosino J."/>
            <person name="Highlander S."/>
            <person name="Gibbs R."/>
        </authorList>
    </citation>
    <scope>NUCLEOTIDE SEQUENCE [LARGE SCALE GENOMIC DNA]</scope>
    <source>
        <strain evidence="1">ATCC 33861</strain>
    </source>
</reference>
<keyword evidence="2" id="KW-1185">Reference proteome</keyword>
<accession>D7VKB8</accession>
<proteinExistence type="predicted"/>
<dbReference type="AlphaFoldDB" id="D7VKB8"/>
<comment type="caution">
    <text evidence="1">The sequence shown here is derived from an EMBL/GenBank/DDBJ whole genome shotgun (WGS) entry which is preliminary data.</text>
</comment>
<gene>
    <name evidence="1" type="ORF">HMPREF0766_11437</name>
</gene>
<organism evidence="1 2">
    <name type="scientific">Sphingobacterium spiritivorum ATCC 33861</name>
    <dbReference type="NCBI Taxonomy" id="525373"/>
    <lineage>
        <taxon>Bacteria</taxon>
        <taxon>Pseudomonadati</taxon>
        <taxon>Bacteroidota</taxon>
        <taxon>Sphingobacteriia</taxon>
        <taxon>Sphingobacteriales</taxon>
        <taxon>Sphingobacteriaceae</taxon>
        <taxon>Sphingobacterium</taxon>
    </lineage>
</organism>
<dbReference type="Proteomes" id="UP000006258">
    <property type="component" value="Unassembled WGS sequence"/>
</dbReference>
<protein>
    <submittedName>
        <fullName evidence="1">Uncharacterized protein</fullName>
    </submittedName>
</protein>
<dbReference type="EMBL" id="ACHA02000005">
    <property type="protein sequence ID" value="EFK58720.1"/>
    <property type="molecule type" value="Genomic_DNA"/>
</dbReference>